<gene>
    <name evidence="1" type="ordered locus">MTR_5g098750</name>
</gene>
<reference evidence="1 3" key="2">
    <citation type="journal article" date="2014" name="BMC Genomics">
        <title>An improved genome release (version Mt4.0) for the model legume Medicago truncatula.</title>
        <authorList>
            <person name="Tang H."/>
            <person name="Krishnakumar V."/>
            <person name="Bidwell S."/>
            <person name="Rosen B."/>
            <person name="Chan A."/>
            <person name="Zhou S."/>
            <person name="Gentzbittel L."/>
            <person name="Childs K.L."/>
            <person name="Yandell M."/>
            <person name="Gundlach H."/>
            <person name="Mayer K.F."/>
            <person name="Schwartz D.C."/>
            <person name="Town C.D."/>
        </authorList>
    </citation>
    <scope>GENOME REANNOTATION</scope>
    <source>
        <strain evidence="2 3">cv. Jemalong A17</strain>
    </source>
</reference>
<dbReference type="SUPFAM" id="SSF103511">
    <property type="entry name" value="Chlorophyll a-b binding protein"/>
    <property type="match status" value="1"/>
</dbReference>
<reference evidence="2" key="3">
    <citation type="submission" date="2015-04" db="UniProtKB">
        <authorList>
            <consortium name="EnsemblPlants"/>
        </authorList>
    </citation>
    <scope>IDENTIFICATION</scope>
    <source>
        <strain evidence="2">cv. Jemalong A17</strain>
    </source>
</reference>
<name>G7K0Q3_MEDTR</name>
<dbReference type="STRING" id="3880.G7K0Q3"/>
<evidence type="ECO:0000313" key="3">
    <source>
        <dbReference type="Proteomes" id="UP000002051"/>
    </source>
</evidence>
<dbReference type="AlphaFoldDB" id="G7K0Q3"/>
<protein>
    <submittedName>
        <fullName evidence="1">Type III chlorophyll A/B-binding protein, putative</fullName>
    </submittedName>
</protein>
<sequence length="120" mass="13866">MWNTNGVTARSTIVLRHKVSKKANAPVLFSVDNPINLKLNQIQFGFDQLLRKKEVSFFELKCKFECLMEILGDFVQSLVTGVGPYQNLLDHLADPFNNNIFVRKHGIHGRNERKLKESFY</sequence>
<dbReference type="HOGENOM" id="CLU_2053140_0_0_1"/>
<dbReference type="EMBL" id="CM001221">
    <property type="protein sequence ID" value="AET01038.1"/>
    <property type="molecule type" value="Genomic_DNA"/>
</dbReference>
<dbReference type="PaxDb" id="3880-AET01038"/>
<keyword evidence="3" id="KW-1185">Reference proteome</keyword>
<accession>G7K0Q3</accession>
<evidence type="ECO:0000313" key="2">
    <source>
        <dbReference type="EnsemblPlants" id="AET01038"/>
    </source>
</evidence>
<organism evidence="1 3">
    <name type="scientific">Medicago truncatula</name>
    <name type="common">Barrel medic</name>
    <name type="synonym">Medicago tribuloides</name>
    <dbReference type="NCBI Taxonomy" id="3880"/>
    <lineage>
        <taxon>Eukaryota</taxon>
        <taxon>Viridiplantae</taxon>
        <taxon>Streptophyta</taxon>
        <taxon>Embryophyta</taxon>
        <taxon>Tracheophyta</taxon>
        <taxon>Spermatophyta</taxon>
        <taxon>Magnoliopsida</taxon>
        <taxon>eudicotyledons</taxon>
        <taxon>Gunneridae</taxon>
        <taxon>Pentapetalae</taxon>
        <taxon>rosids</taxon>
        <taxon>fabids</taxon>
        <taxon>Fabales</taxon>
        <taxon>Fabaceae</taxon>
        <taxon>Papilionoideae</taxon>
        <taxon>50 kb inversion clade</taxon>
        <taxon>NPAAA clade</taxon>
        <taxon>Hologalegina</taxon>
        <taxon>IRL clade</taxon>
        <taxon>Trifolieae</taxon>
        <taxon>Medicago</taxon>
    </lineage>
</organism>
<dbReference type="Gene3D" id="1.10.3460.10">
    <property type="entry name" value="Chlorophyll a/b binding protein domain"/>
    <property type="match status" value="1"/>
</dbReference>
<evidence type="ECO:0000313" key="1">
    <source>
        <dbReference type="EMBL" id="AET01038.1"/>
    </source>
</evidence>
<dbReference type="EnsemblPlants" id="AET01038">
    <property type="protein sequence ID" value="AET01038"/>
    <property type="gene ID" value="MTR_5g098750"/>
</dbReference>
<dbReference type="Proteomes" id="UP000002051">
    <property type="component" value="Chromosome 5"/>
</dbReference>
<proteinExistence type="predicted"/>
<reference evidence="1 3" key="1">
    <citation type="journal article" date="2011" name="Nature">
        <title>The Medicago genome provides insight into the evolution of rhizobial symbioses.</title>
        <authorList>
            <person name="Young N.D."/>
            <person name="Debelle F."/>
            <person name="Oldroyd G.E."/>
            <person name="Geurts R."/>
            <person name="Cannon S.B."/>
            <person name="Udvardi M.K."/>
            <person name="Benedito V.A."/>
            <person name="Mayer K.F."/>
            <person name="Gouzy J."/>
            <person name="Schoof H."/>
            <person name="Van de Peer Y."/>
            <person name="Proost S."/>
            <person name="Cook D.R."/>
            <person name="Meyers B.C."/>
            <person name="Spannagl M."/>
            <person name="Cheung F."/>
            <person name="De Mita S."/>
            <person name="Krishnakumar V."/>
            <person name="Gundlach H."/>
            <person name="Zhou S."/>
            <person name="Mudge J."/>
            <person name="Bharti A.K."/>
            <person name="Murray J.D."/>
            <person name="Naoumkina M.A."/>
            <person name="Rosen B."/>
            <person name="Silverstein K.A."/>
            <person name="Tang H."/>
            <person name="Rombauts S."/>
            <person name="Zhao P.X."/>
            <person name="Zhou P."/>
            <person name="Barbe V."/>
            <person name="Bardou P."/>
            <person name="Bechner M."/>
            <person name="Bellec A."/>
            <person name="Berger A."/>
            <person name="Berges H."/>
            <person name="Bidwell S."/>
            <person name="Bisseling T."/>
            <person name="Choisne N."/>
            <person name="Couloux A."/>
            <person name="Denny R."/>
            <person name="Deshpande S."/>
            <person name="Dai X."/>
            <person name="Doyle J.J."/>
            <person name="Dudez A.M."/>
            <person name="Farmer A.D."/>
            <person name="Fouteau S."/>
            <person name="Franken C."/>
            <person name="Gibelin C."/>
            <person name="Gish J."/>
            <person name="Goldstein S."/>
            <person name="Gonzalez A.J."/>
            <person name="Green P.J."/>
            <person name="Hallab A."/>
            <person name="Hartog M."/>
            <person name="Hua A."/>
            <person name="Humphray S.J."/>
            <person name="Jeong D.H."/>
            <person name="Jing Y."/>
            <person name="Jocker A."/>
            <person name="Kenton S.M."/>
            <person name="Kim D.J."/>
            <person name="Klee K."/>
            <person name="Lai H."/>
            <person name="Lang C."/>
            <person name="Lin S."/>
            <person name="Macmil S.L."/>
            <person name="Magdelenat G."/>
            <person name="Matthews L."/>
            <person name="McCorrison J."/>
            <person name="Monaghan E.L."/>
            <person name="Mun J.H."/>
            <person name="Najar F.Z."/>
            <person name="Nicholson C."/>
            <person name="Noirot C."/>
            <person name="O'Bleness M."/>
            <person name="Paule C.R."/>
            <person name="Poulain J."/>
            <person name="Prion F."/>
            <person name="Qin B."/>
            <person name="Qu C."/>
            <person name="Retzel E.F."/>
            <person name="Riddle C."/>
            <person name="Sallet E."/>
            <person name="Samain S."/>
            <person name="Samson N."/>
            <person name="Sanders I."/>
            <person name="Saurat O."/>
            <person name="Scarpelli C."/>
            <person name="Schiex T."/>
            <person name="Segurens B."/>
            <person name="Severin A.J."/>
            <person name="Sherrier D.J."/>
            <person name="Shi R."/>
            <person name="Sims S."/>
            <person name="Singer S.R."/>
            <person name="Sinharoy S."/>
            <person name="Sterck L."/>
            <person name="Viollet A."/>
            <person name="Wang B.B."/>
            <person name="Wang K."/>
            <person name="Wang M."/>
            <person name="Wang X."/>
            <person name="Warfsmann J."/>
            <person name="Weissenbach J."/>
            <person name="White D.D."/>
            <person name="White J.D."/>
            <person name="Wiley G.B."/>
            <person name="Wincker P."/>
            <person name="Xing Y."/>
            <person name="Yang L."/>
            <person name="Yao Z."/>
            <person name="Ying F."/>
            <person name="Zhai J."/>
            <person name="Zhou L."/>
            <person name="Zuber A."/>
            <person name="Denarie J."/>
            <person name="Dixon R.A."/>
            <person name="May G.D."/>
            <person name="Schwartz D.C."/>
            <person name="Rogers J."/>
            <person name="Quetier F."/>
            <person name="Town C.D."/>
            <person name="Roe B.A."/>
        </authorList>
    </citation>
    <scope>NUCLEOTIDE SEQUENCE [LARGE SCALE GENOMIC DNA]</scope>
    <source>
        <strain evidence="1">A17</strain>
        <strain evidence="2 3">cv. Jemalong A17</strain>
    </source>
</reference>